<organism evidence="2 3">
    <name type="scientific">Portunus trituberculatus</name>
    <name type="common">Swimming crab</name>
    <name type="synonym">Neptunus trituberculatus</name>
    <dbReference type="NCBI Taxonomy" id="210409"/>
    <lineage>
        <taxon>Eukaryota</taxon>
        <taxon>Metazoa</taxon>
        <taxon>Ecdysozoa</taxon>
        <taxon>Arthropoda</taxon>
        <taxon>Crustacea</taxon>
        <taxon>Multicrustacea</taxon>
        <taxon>Malacostraca</taxon>
        <taxon>Eumalacostraca</taxon>
        <taxon>Eucarida</taxon>
        <taxon>Decapoda</taxon>
        <taxon>Pleocyemata</taxon>
        <taxon>Brachyura</taxon>
        <taxon>Eubrachyura</taxon>
        <taxon>Portunoidea</taxon>
        <taxon>Portunidae</taxon>
        <taxon>Portuninae</taxon>
        <taxon>Portunus</taxon>
    </lineage>
</organism>
<sequence>MGSYDANATLLLLHRPCDVQTLTRRHPRKVPDNGVKARRKSCLSPDGVKKRVARNREREEEERRRGGKERGYGDYSYSSRPCRCPVIHE</sequence>
<proteinExistence type="predicted"/>
<accession>A0A5B7JE79</accession>
<gene>
    <name evidence="2" type="ORF">E2C01_088342</name>
</gene>
<protein>
    <submittedName>
        <fullName evidence="2">Uncharacterized protein</fullName>
    </submittedName>
</protein>
<dbReference type="Proteomes" id="UP000324222">
    <property type="component" value="Unassembled WGS sequence"/>
</dbReference>
<comment type="caution">
    <text evidence="2">The sequence shown here is derived from an EMBL/GenBank/DDBJ whole genome shotgun (WGS) entry which is preliminary data.</text>
</comment>
<name>A0A5B7JE79_PORTR</name>
<reference evidence="2 3" key="1">
    <citation type="submission" date="2019-05" db="EMBL/GenBank/DDBJ databases">
        <title>Another draft genome of Portunus trituberculatus and its Hox gene families provides insights of decapod evolution.</title>
        <authorList>
            <person name="Jeong J.-H."/>
            <person name="Song I."/>
            <person name="Kim S."/>
            <person name="Choi T."/>
            <person name="Kim D."/>
            <person name="Ryu S."/>
            <person name="Kim W."/>
        </authorList>
    </citation>
    <scope>NUCLEOTIDE SEQUENCE [LARGE SCALE GENOMIC DNA]</scope>
    <source>
        <tissue evidence="2">Muscle</tissue>
    </source>
</reference>
<feature type="region of interest" description="Disordered" evidence="1">
    <location>
        <begin position="23"/>
        <end position="89"/>
    </location>
</feature>
<keyword evidence="3" id="KW-1185">Reference proteome</keyword>
<evidence type="ECO:0000256" key="1">
    <source>
        <dbReference type="SAM" id="MobiDB-lite"/>
    </source>
</evidence>
<evidence type="ECO:0000313" key="2">
    <source>
        <dbReference type="EMBL" id="MPC93219.1"/>
    </source>
</evidence>
<dbReference type="AlphaFoldDB" id="A0A5B7JE79"/>
<evidence type="ECO:0000313" key="3">
    <source>
        <dbReference type="Proteomes" id="UP000324222"/>
    </source>
</evidence>
<dbReference type="EMBL" id="VSRR010094060">
    <property type="protein sequence ID" value="MPC93219.1"/>
    <property type="molecule type" value="Genomic_DNA"/>
</dbReference>
<feature type="compositionally biased region" description="Basic and acidic residues" evidence="1">
    <location>
        <begin position="54"/>
        <end position="72"/>
    </location>
</feature>